<evidence type="ECO:0000313" key="2">
    <source>
        <dbReference type="EMBL" id="HGY93745.1"/>
    </source>
</evidence>
<dbReference type="AlphaFoldDB" id="A0A7V4XRV3"/>
<name>A0A7V4XRV3_9BACT</name>
<sequence length="153" mass="16606">MTDGIGVNTLRWIIVFALMLMLWTGYAFAQHSQVSSALMPLAFDCQCTDPVGAAYAKALPQAIANSGKFTLAPKAAITDSQGNVTKSYWHLSIMSMDPSPTTAGQYSVLSVVVLLGNRNFMLQDMQACSKTQVNLCAQSTLKVLNQFLRELGH</sequence>
<keyword evidence="1" id="KW-0812">Transmembrane</keyword>
<proteinExistence type="predicted"/>
<gene>
    <name evidence="2" type="ORF">ENW50_03520</name>
</gene>
<organism evidence="2">
    <name type="scientific">Acidobacterium capsulatum</name>
    <dbReference type="NCBI Taxonomy" id="33075"/>
    <lineage>
        <taxon>Bacteria</taxon>
        <taxon>Pseudomonadati</taxon>
        <taxon>Acidobacteriota</taxon>
        <taxon>Terriglobia</taxon>
        <taxon>Terriglobales</taxon>
        <taxon>Acidobacteriaceae</taxon>
        <taxon>Acidobacterium</taxon>
    </lineage>
</organism>
<protein>
    <submittedName>
        <fullName evidence="2">Uncharacterized protein</fullName>
    </submittedName>
</protein>
<feature type="transmembrane region" description="Helical" evidence="1">
    <location>
        <begin position="12"/>
        <end position="29"/>
    </location>
</feature>
<comment type="caution">
    <text evidence="2">The sequence shown here is derived from an EMBL/GenBank/DDBJ whole genome shotgun (WGS) entry which is preliminary data.</text>
</comment>
<reference evidence="2" key="1">
    <citation type="journal article" date="2020" name="mSystems">
        <title>Genome- and Community-Level Interaction Insights into Carbon Utilization and Element Cycling Functions of Hydrothermarchaeota in Hydrothermal Sediment.</title>
        <authorList>
            <person name="Zhou Z."/>
            <person name="Liu Y."/>
            <person name="Xu W."/>
            <person name="Pan J."/>
            <person name="Luo Z.H."/>
            <person name="Li M."/>
        </authorList>
    </citation>
    <scope>NUCLEOTIDE SEQUENCE [LARGE SCALE GENOMIC DNA]</scope>
    <source>
        <strain evidence="2">SpSt-855</strain>
    </source>
</reference>
<dbReference type="EMBL" id="DTKL01000019">
    <property type="protein sequence ID" value="HGY93745.1"/>
    <property type="molecule type" value="Genomic_DNA"/>
</dbReference>
<keyword evidence="1" id="KW-1133">Transmembrane helix</keyword>
<keyword evidence="1" id="KW-0472">Membrane</keyword>
<evidence type="ECO:0000256" key="1">
    <source>
        <dbReference type="SAM" id="Phobius"/>
    </source>
</evidence>
<accession>A0A7V4XRV3</accession>